<proteinExistence type="predicted"/>
<organism evidence="2 3">
    <name type="scientific">Caballeronia calidae</name>
    <dbReference type="NCBI Taxonomy" id="1777139"/>
    <lineage>
        <taxon>Bacteria</taxon>
        <taxon>Pseudomonadati</taxon>
        <taxon>Pseudomonadota</taxon>
        <taxon>Betaproteobacteria</taxon>
        <taxon>Burkholderiales</taxon>
        <taxon>Burkholderiaceae</taxon>
        <taxon>Caballeronia</taxon>
    </lineage>
</organism>
<accession>A0A158BXY0</accession>
<dbReference type="EMBL" id="FCOX02000015">
    <property type="protein sequence ID" value="SAK74955.1"/>
    <property type="molecule type" value="Genomic_DNA"/>
</dbReference>
<evidence type="ECO:0000313" key="3">
    <source>
        <dbReference type="Proteomes" id="UP000071859"/>
    </source>
</evidence>
<gene>
    <name evidence="2" type="ORF">AWB78_03241</name>
</gene>
<dbReference type="Proteomes" id="UP000071859">
    <property type="component" value="Unassembled WGS sequence"/>
</dbReference>
<dbReference type="AlphaFoldDB" id="A0A158BXY0"/>
<dbReference type="InterPro" id="IPR024983">
    <property type="entry name" value="CHAT_dom"/>
</dbReference>
<evidence type="ECO:0000313" key="2">
    <source>
        <dbReference type="EMBL" id="SAK74955.1"/>
    </source>
</evidence>
<feature type="domain" description="CHAT" evidence="1">
    <location>
        <begin position="905"/>
        <end position="1032"/>
    </location>
</feature>
<sequence length="1066" mass="113948">MPIRQVPDTDLHYHLVLFDENAQERAEPDGALASAAILSLLNDPARPITDVLIAAHGWKGDVPAAIEQYDRWIAATARASGDLERIRRDTPDFAPLVVGLHWPSLPWGVESVPDAAGADASKVLSATPSPAARTVDAISASIANTPAARDAIATVLKEAARATSDRLTPAMHDAYMTLFDEAGLRADGIGGRPGFDQERFDPQAIVAATRKSGAATTGGGTPSRTLGFGDAVKDAMLSPLRQLSFWAMKDRARRFGETAAHDLLAKVQGTSSDVRVHLMGHSFGCIVMSAMVAGPQNGKPLARAVDSLFLVQGALSLWSYGNEIPYAIGSSGYFHRIVADGLVRGPLITTRSVHDTAVGRFYPLGARIKGQRLLGATFPEYGGIGAFGVQGVAGERQATDMRMTAGDLAFECAEARIYNLDASDVIRNGDGPSGAHSDIAHPEVAHAFWAGVSGGIGIAKRHRANLAARPAADHVAPAAKTITRGAMLGGKDAPSAGSSRSSALDKQLRKMLGTKGAGAPPVAPATPKRWINASFEGHDPAAPLLPGNWYQLAFDVDVEVRFDGIGSAEFNEGAVADAGTGDVTLTVQIDTDDFDLSGRVSQMRVPLSGKGHTRARFDMSPLKNGPASIKATILRDGNFVQQMELSFEIGAALESRAKVATRGRPLSSSTMLRPRDIGLSIEPRGDGYDCIVWGPVSARARLPVTSDYLDSAIDAMRQALMSVVEQTENDDPVFQTRIGIPPEQSARALRTLASAGANLFIQLFEGAGAGADSLAVGQYLRRLVEDETECLKIQILAERLPIPWGLLYLGDASEDAPLDWNRFLGMRHIVEQIPLQPQLNVWHHGIVSNAPSLAISVNLNRSIDDAFPDEGFVRQQEAFWQSLDLGVTTRSSRADVLRALNSTATLDQILYFYCHAVSAGLGDPGGMDASCLELSDAAITLKDLRLNAPSKVQLPGKPLVFINACQSSKLSPMFYDGFVPYFMSKGARGVIGTECDTPAYFAMDWAQRFFERFLAGQPLGEAFLELRQHYLTTHGNPLGLLYAVHCDADTVIDPPRVMADSVKSAA</sequence>
<keyword evidence="3" id="KW-1185">Reference proteome</keyword>
<reference evidence="2" key="1">
    <citation type="submission" date="2016-01" db="EMBL/GenBank/DDBJ databases">
        <authorList>
            <person name="Peeters C."/>
        </authorList>
    </citation>
    <scope>NUCLEOTIDE SEQUENCE</scope>
    <source>
        <strain evidence="2">LMG 29321</strain>
    </source>
</reference>
<comment type="caution">
    <text evidence="2">The sequence shown here is derived from an EMBL/GenBank/DDBJ whole genome shotgun (WGS) entry which is preliminary data.</text>
</comment>
<evidence type="ECO:0000259" key="1">
    <source>
        <dbReference type="Pfam" id="PF12770"/>
    </source>
</evidence>
<name>A0A158BXY0_9BURK</name>
<dbReference type="RefSeq" id="WP_062605820.1">
    <property type="nucleotide sequence ID" value="NZ_FCOX02000015.1"/>
</dbReference>
<dbReference type="Pfam" id="PF12770">
    <property type="entry name" value="CHAT"/>
    <property type="match status" value="1"/>
</dbReference>
<dbReference type="OrthoDB" id="238337at2"/>
<protein>
    <submittedName>
        <fullName evidence="2">CHAT domain protein</fullName>
    </submittedName>
</protein>